<gene>
    <name evidence="1" type="ORF">ERUC_LOCUS32282</name>
</gene>
<dbReference type="AlphaFoldDB" id="A0ABC8L8B9"/>
<dbReference type="PANTHER" id="PTHR36736">
    <property type="entry name" value="OS03G0100030 PROTEIN"/>
    <property type="match status" value="1"/>
</dbReference>
<dbReference type="SUPFAM" id="SSF53067">
    <property type="entry name" value="Actin-like ATPase domain"/>
    <property type="match status" value="1"/>
</dbReference>
<organism evidence="1 2">
    <name type="scientific">Eruca vesicaria subsp. sativa</name>
    <name type="common">Garden rocket</name>
    <name type="synonym">Eruca sativa</name>
    <dbReference type="NCBI Taxonomy" id="29727"/>
    <lineage>
        <taxon>Eukaryota</taxon>
        <taxon>Viridiplantae</taxon>
        <taxon>Streptophyta</taxon>
        <taxon>Embryophyta</taxon>
        <taxon>Tracheophyta</taxon>
        <taxon>Spermatophyta</taxon>
        <taxon>Magnoliopsida</taxon>
        <taxon>eudicotyledons</taxon>
        <taxon>Gunneridae</taxon>
        <taxon>Pentapetalae</taxon>
        <taxon>rosids</taxon>
        <taxon>malvids</taxon>
        <taxon>Brassicales</taxon>
        <taxon>Brassicaceae</taxon>
        <taxon>Brassiceae</taxon>
        <taxon>Eruca</taxon>
    </lineage>
</organism>
<keyword evidence="2" id="KW-1185">Reference proteome</keyword>
<sequence>MEKTDSSGGGGGGGRQFEGPVMEVTTLDRGIANSTTIDFPVWDKIGAVVRLTYEIVTGIESSGGFDPFLDALLAGLGYATPPIMALLLILDVSIIRYGGGHCYEMDEGFENRRVRSEIHGCGSKYGKEVTELREFVLSQEEAYEVKAKQTKDVEDGDENNEKGSLKFSKRGILTLKYPIEHGIVSNWDDMEKI</sequence>
<dbReference type="InterPro" id="IPR043129">
    <property type="entry name" value="ATPase_NBD"/>
</dbReference>
<evidence type="ECO:0000313" key="2">
    <source>
        <dbReference type="Proteomes" id="UP001642260"/>
    </source>
</evidence>
<dbReference type="Gene3D" id="3.30.420.40">
    <property type="match status" value="1"/>
</dbReference>
<reference evidence="1 2" key="1">
    <citation type="submission" date="2022-03" db="EMBL/GenBank/DDBJ databases">
        <authorList>
            <person name="Macdonald S."/>
            <person name="Ahmed S."/>
            <person name="Newling K."/>
        </authorList>
    </citation>
    <scope>NUCLEOTIDE SEQUENCE [LARGE SCALE GENOMIC DNA]</scope>
</reference>
<accession>A0ABC8L8B9</accession>
<protein>
    <submittedName>
        <fullName evidence="1">Uncharacterized protein</fullName>
    </submittedName>
</protein>
<comment type="caution">
    <text evidence="1">The sequence shown here is derived from an EMBL/GenBank/DDBJ whole genome shotgun (WGS) entry which is preliminary data.</text>
</comment>
<name>A0ABC8L8B9_ERUVS</name>
<dbReference type="Proteomes" id="UP001642260">
    <property type="component" value="Unassembled WGS sequence"/>
</dbReference>
<proteinExistence type="predicted"/>
<evidence type="ECO:0000313" key="1">
    <source>
        <dbReference type="EMBL" id="CAH8376167.1"/>
    </source>
</evidence>
<dbReference type="EMBL" id="CAKOAT010464042">
    <property type="protein sequence ID" value="CAH8376167.1"/>
    <property type="molecule type" value="Genomic_DNA"/>
</dbReference>
<dbReference type="PANTHER" id="PTHR36736:SF4">
    <property type="entry name" value="IG-LIKE DOMAIN-CONTAINING PROTEIN"/>
    <property type="match status" value="1"/>
</dbReference>